<dbReference type="EMBL" id="BSDZ01000004">
    <property type="protein sequence ID" value="GLI59366.1"/>
    <property type="molecule type" value="Genomic_DNA"/>
</dbReference>
<evidence type="ECO:0000313" key="3">
    <source>
        <dbReference type="Proteomes" id="UP001165090"/>
    </source>
</evidence>
<keyword evidence="3" id="KW-1185">Reference proteome</keyword>
<evidence type="ECO:0000256" key="1">
    <source>
        <dbReference type="SAM" id="MobiDB-lite"/>
    </source>
</evidence>
<feature type="compositionally biased region" description="Low complexity" evidence="1">
    <location>
        <begin position="68"/>
        <end position="90"/>
    </location>
</feature>
<feature type="compositionally biased region" description="Low complexity" evidence="1">
    <location>
        <begin position="388"/>
        <end position="397"/>
    </location>
</feature>
<reference evidence="2 3" key="1">
    <citation type="journal article" date="2023" name="IScience">
        <title>Expanded male sex-determining region conserved during the evolution of homothallism in the green alga Volvox.</title>
        <authorList>
            <person name="Yamamoto K."/>
            <person name="Matsuzaki R."/>
            <person name="Mahakham W."/>
            <person name="Heman W."/>
            <person name="Sekimoto H."/>
            <person name="Kawachi M."/>
            <person name="Minakuchi Y."/>
            <person name="Toyoda A."/>
            <person name="Nozaki H."/>
        </authorList>
    </citation>
    <scope>NUCLEOTIDE SEQUENCE [LARGE SCALE GENOMIC DNA]</scope>
    <source>
        <strain evidence="2 3">NIES-4468</strain>
    </source>
</reference>
<protein>
    <submittedName>
        <fullName evidence="2">Uncharacterized protein</fullName>
    </submittedName>
</protein>
<proteinExistence type="predicted"/>
<accession>A0ABQ5RPM3</accession>
<dbReference type="Proteomes" id="UP001165090">
    <property type="component" value="Unassembled WGS sequence"/>
</dbReference>
<feature type="region of interest" description="Disordered" evidence="1">
    <location>
        <begin position="381"/>
        <end position="400"/>
    </location>
</feature>
<name>A0ABQ5RPM3_9CHLO</name>
<evidence type="ECO:0000313" key="2">
    <source>
        <dbReference type="EMBL" id="GLI59366.1"/>
    </source>
</evidence>
<organism evidence="2 3">
    <name type="scientific">Volvox africanus</name>
    <dbReference type="NCBI Taxonomy" id="51714"/>
    <lineage>
        <taxon>Eukaryota</taxon>
        <taxon>Viridiplantae</taxon>
        <taxon>Chlorophyta</taxon>
        <taxon>core chlorophytes</taxon>
        <taxon>Chlorophyceae</taxon>
        <taxon>CS clade</taxon>
        <taxon>Chlamydomonadales</taxon>
        <taxon>Volvocaceae</taxon>
        <taxon>Volvox</taxon>
    </lineage>
</organism>
<gene>
    <name evidence="2" type="ORF">VaNZ11_001231</name>
</gene>
<sequence>MTSRRTIGSLLLHAAHGAGQEGRKASIKLGRVICAGNLFDDGAISRGGTQLVSRRRICSTHADKPFADSGGDSCSNSSSSQRQPHLAPLLRLRPPLQAPGVVGRPTGHPACSCSLASPCQCPGALRTRCGLPGAPTAPFSTFAAAQSAADSGAATVSIDVDTSATSAPTAAPAAASSGGSSGGMAAEDAALLSLRAQLADSLAVCLGMQQLDTLLTRPGNLAAVDEMLLLTALDVAHRLCASVSASAPPAPTSALAASVKSSAEAASDVLTRLSELLIQRLSEPGALSAEGAVKALRTLSMLRFNPAGDYAGLQTMAAFYREAVLPHLDVGRLPPDQAARTPQLLADLFFAFSRLFDVAARREKELQNQLLAAQITEEEAAASREDASGSAGSGDAALPPWERTAGGSAAAVGYSGSRPAAVEDLVVLGDRQLYSQLCKMLATPGMLANVPSKTLGTLATAMATARFTHFPLAHSIATQTLLRLQGTGLAGAAGAAGVRVEGQPIANDAMATSTLSNILSCLARLGFEHEALCDAVANWMLQRLQGSPTAAAVAAAGSGGGATGTGGGSSRGSGMGGIEPHHVVDVAVAFVRTKYENMDFLLRASEVLQLKLPQANAQSVSMMTWAIANSKSGQAPEFDGVLAALAQRMVALHRYSMTTSGSGPGAGLAMLPRHLACMVFALARLGHKHVRLMDTAAADVLARTEKYQARQLVSILRAFTLLDEYVPDMYDRACNVLTSRLRALESHSAAALAAAPPAAEYVFTAQHYADAAWAVAMSGHAPRVPELMDLLAARIMEVAPKLGKACVVRAAQAYAVAGTNDSRLMEALAQASRPLLMDLGPEYLAALVGAFAEGQHPVSEEFWLGCMDAVGLKVPHMERPRRDMQLATWRLCDAFRRHPATQQFPACREHYVLPLLDALVESQQQLLAQQ</sequence>
<feature type="region of interest" description="Disordered" evidence="1">
    <location>
        <begin position="66"/>
        <end position="90"/>
    </location>
</feature>
<comment type="caution">
    <text evidence="2">The sequence shown here is derived from an EMBL/GenBank/DDBJ whole genome shotgun (WGS) entry which is preliminary data.</text>
</comment>